<organism evidence="2 3">
    <name type="scientific">Rhodosorus marinus</name>
    <dbReference type="NCBI Taxonomy" id="101924"/>
    <lineage>
        <taxon>Eukaryota</taxon>
        <taxon>Rhodophyta</taxon>
        <taxon>Stylonematophyceae</taxon>
        <taxon>Stylonematales</taxon>
        <taxon>Stylonemataceae</taxon>
        <taxon>Rhodosorus</taxon>
    </lineage>
</organism>
<reference evidence="2 3" key="1">
    <citation type="journal article" date="2023" name="Nat. Commun.">
        <title>Origin of minicircular mitochondrial genomes in red algae.</title>
        <authorList>
            <person name="Lee Y."/>
            <person name="Cho C.H."/>
            <person name="Lee Y.M."/>
            <person name="Park S.I."/>
            <person name="Yang J.H."/>
            <person name="West J.A."/>
            <person name="Bhattacharya D."/>
            <person name="Yoon H.S."/>
        </authorList>
    </citation>
    <scope>NUCLEOTIDE SEQUENCE [LARGE SCALE GENOMIC DNA]</scope>
    <source>
        <strain evidence="2 3">CCMP1338</strain>
        <tissue evidence="2">Whole cell</tissue>
    </source>
</reference>
<feature type="compositionally biased region" description="Low complexity" evidence="1">
    <location>
        <begin position="62"/>
        <end position="74"/>
    </location>
</feature>
<dbReference type="EMBL" id="JAMWBK010000005">
    <property type="protein sequence ID" value="KAJ8905422.1"/>
    <property type="molecule type" value="Genomic_DNA"/>
</dbReference>
<feature type="compositionally biased region" description="Acidic residues" evidence="1">
    <location>
        <begin position="115"/>
        <end position="124"/>
    </location>
</feature>
<dbReference type="AlphaFoldDB" id="A0AAV8UWJ2"/>
<feature type="compositionally biased region" description="Basic residues" evidence="1">
    <location>
        <begin position="93"/>
        <end position="108"/>
    </location>
</feature>
<accession>A0AAV8UWJ2</accession>
<feature type="region of interest" description="Disordered" evidence="1">
    <location>
        <begin position="56"/>
        <end position="124"/>
    </location>
</feature>
<dbReference type="Proteomes" id="UP001157974">
    <property type="component" value="Unassembled WGS sequence"/>
</dbReference>
<evidence type="ECO:0000313" key="3">
    <source>
        <dbReference type="Proteomes" id="UP001157974"/>
    </source>
</evidence>
<proteinExistence type="predicted"/>
<gene>
    <name evidence="2" type="ORF">NDN08_001929</name>
</gene>
<comment type="caution">
    <text evidence="2">The sequence shown here is derived from an EMBL/GenBank/DDBJ whole genome shotgun (WGS) entry which is preliminary data.</text>
</comment>
<protein>
    <submittedName>
        <fullName evidence="2">Uncharacterized protein</fullName>
    </submittedName>
</protein>
<keyword evidence="3" id="KW-1185">Reference proteome</keyword>
<sequence length="124" mass="14624">MTTVHAKPLSRAYFRAAHDGVEVLKCGRCRHACMWSETLIYDSRMQVYCTRDCYWSSRLDGSKSNGTKSGSGSTTEEEVHSWINEASQQRRLWDRRKRRNSLRKRRKQLQNPDSVEFDMEPMFD</sequence>
<name>A0AAV8UWJ2_9RHOD</name>
<evidence type="ECO:0000313" key="2">
    <source>
        <dbReference type="EMBL" id="KAJ8905422.1"/>
    </source>
</evidence>
<evidence type="ECO:0000256" key="1">
    <source>
        <dbReference type="SAM" id="MobiDB-lite"/>
    </source>
</evidence>